<organism evidence="3 4">
    <name type="scientific">Zoarces viviparus</name>
    <name type="common">Viviparous eelpout</name>
    <name type="synonym">Blennius viviparus</name>
    <dbReference type="NCBI Taxonomy" id="48416"/>
    <lineage>
        <taxon>Eukaryota</taxon>
        <taxon>Metazoa</taxon>
        <taxon>Chordata</taxon>
        <taxon>Craniata</taxon>
        <taxon>Vertebrata</taxon>
        <taxon>Euteleostomi</taxon>
        <taxon>Actinopterygii</taxon>
        <taxon>Neopterygii</taxon>
        <taxon>Teleostei</taxon>
        <taxon>Neoteleostei</taxon>
        <taxon>Acanthomorphata</taxon>
        <taxon>Eupercaria</taxon>
        <taxon>Perciformes</taxon>
        <taxon>Cottioidei</taxon>
        <taxon>Zoarcales</taxon>
        <taxon>Zoarcidae</taxon>
        <taxon>Zoarcinae</taxon>
        <taxon>Zoarces</taxon>
    </lineage>
</organism>
<proteinExistence type="predicted"/>
<comment type="caution">
    <text evidence="3">The sequence shown here is derived from an EMBL/GenBank/DDBJ whole genome shotgun (WGS) entry which is preliminary data.</text>
</comment>
<evidence type="ECO:0000256" key="2">
    <source>
        <dbReference type="SAM" id="MobiDB-lite"/>
    </source>
</evidence>
<keyword evidence="1" id="KW-0175">Coiled coil</keyword>
<evidence type="ECO:0000313" key="4">
    <source>
        <dbReference type="Proteomes" id="UP001488805"/>
    </source>
</evidence>
<protein>
    <submittedName>
        <fullName evidence="3">Uncharacterized protein</fullName>
    </submittedName>
</protein>
<evidence type="ECO:0000313" key="3">
    <source>
        <dbReference type="EMBL" id="KAK9525910.1"/>
    </source>
</evidence>
<evidence type="ECO:0000256" key="1">
    <source>
        <dbReference type="SAM" id="Coils"/>
    </source>
</evidence>
<feature type="coiled-coil region" evidence="1">
    <location>
        <begin position="429"/>
        <end position="484"/>
    </location>
</feature>
<sequence>MDINHLQNASDQAVGHINHLNCQIDAPTEINRALATGKAILCSWWDEGTLRTSHLHEIQNTESKKRSEQEAEISYLKESLILKEEEEMHAAQSWSKQEYDIMVARYEAERQVSARKTQMCEVQCTDEYQSNMNHVQEELHYKNSTILDLSQRLSKKHAELAQKEKDWVEKEELMQGNIDRLGDEKKAMAVKFENNLSQKQGEFMAILQNVTQEWKQQEDKIYRRDVKIMELLKEKECQKLTETTDKLIHKEAEVLQSENVWKEKYEALGEKSTRELAQTEQTVVELQEHITRILDERKQLEGNFREHLSEKEQLMETMQTMDQQGKQQDKKIVHLIGEMAMLSQQSDTVMNRYNSKLTELLKLDEAYRKSVSDYQKKVNEAQAKREQDWAAHHKLMQGNIECLHQKLTETTDKLIHKEAEVLQSENVWKEKYEALGDKSTRELAQIEQTAEVLEEHITRILDERKQLEGNFREHLSEKEQLMETMQTMDQQGKHQDKKIVHLIREMAMLSREYDSIDAMCNSKSKELLQIDGAYRKSVRDYQKRVNKAQAKSEHDWAAHNKLMQGIIDRLEDEKKAMAVEFENNLSKKLGEFLAIMQNVTQELKQQEDKIYWRDIKIMDLLKEKECLHQKLTETTDKLIHKEAEVLQKSSGARLPEPEPEPEP</sequence>
<feature type="region of interest" description="Disordered" evidence="2">
    <location>
        <begin position="644"/>
        <end position="663"/>
    </location>
</feature>
<accession>A0AAW1EV74</accession>
<gene>
    <name evidence="3" type="ORF">VZT92_016581</name>
</gene>
<keyword evidence="4" id="KW-1185">Reference proteome</keyword>
<reference evidence="3 4" key="1">
    <citation type="journal article" date="2024" name="Genome Biol. Evol.">
        <title>Chromosome-level genome assembly of the viviparous eelpout Zoarces viviparus.</title>
        <authorList>
            <person name="Fuhrmann N."/>
            <person name="Brasseur M.V."/>
            <person name="Bakowski C.E."/>
            <person name="Podsiadlowski L."/>
            <person name="Prost S."/>
            <person name="Krehenwinkel H."/>
            <person name="Mayer C."/>
        </authorList>
    </citation>
    <scope>NUCLEOTIDE SEQUENCE [LARGE SCALE GENOMIC DNA]</scope>
    <source>
        <strain evidence="3">NO-MEL_2022_Ind0_liver</strain>
    </source>
</reference>
<feature type="coiled-coil region" evidence="1">
    <location>
        <begin position="262"/>
        <end position="317"/>
    </location>
</feature>
<dbReference type="Proteomes" id="UP001488805">
    <property type="component" value="Unassembled WGS sequence"/>
</dbReference>
<dbReference type="AlphaFoldDB" id="A0AAW1EV74"/>
<name>A0AAW1EV74_ZOAVI</name>
<dbReference type="EMBL" id="JBCEZU010000134">
    <property type="protein sequence ID" value="KAK9525910.1"/>
    <property type="molecule type" value="Genomic_DNA"/>
</dbReference>